<evidence type="ECO:0000313" key="3">
    <source>
        <dbReference type="Proteomes" id="UP001052655"/>
    </source>
</evidence>
<gene>
    <name evidence="2" type="ORF">Sdagh_72860</name>
</gene>
<organism evidence="2 3">
    <name type="scientific">Streptomyces daghestanicus</name>
    <dbReference type="NCBI Taxonomy" id="66885"/>
    <lineage>
        <taxon>Bacteria</taxon>
        <taxon>Bacillati</taxon>
        <taxon>Actinomycetota</taxon>
        <taxon>Actinomycetes</taxon>
        <taxon>Kitasatosporales</taxon>
        <taxon>Streptomycetaceae</taxon>
        <taxon>Streptomyces</taxon>
    </lineage>
</organism>
<dbReference type="EMBL" id="BNDX01000018">
    <property type="protein sequence ID" value="GHI35556.1"/>
    <property type="molecule type" value="Genomic_DNA"/>
</dbReference>
<dbReference type="Pfam" id="PF01609">
    <property type="entry name" value="DDE_Tnp_1"/>
    <property type="match status" value="1"/>
</dbReference>
<accession>A0ABQ3QE63</accession>
<dbReference type="GeneID" id="91555747"/>
<comment type="caution">
    <text evidence="2">The sequence shown here is derived from an EMBL/GenBank/DDBJ whole genome shotgun (WGS) entry which is preliminary data.</text>
</comment>
<dbReference type="Proteomes" id="UP001052655">
    <property type="component" value="Unassembled WGS sequence"/>
</dbReference>
<protein>
    <recommendedName>
        <fullName evidence="1">Transposase IS4-like domain-containing protein</fullName>
    </recommendedName>
</protein>
<feature type="domain" description="Transposase IS4-like" evidence="1">
    <location>
        <begin position="9"/>
        <end position="57"/>
    </location>
</feature>
<proteinExistence type="predicted"/>
<dbReference type="RefSeq" id="WP_226536253.1">
    <property type="nucleotide sequence ID" value="NZ_BMTC01000028.1"/>
</dbReference>
<evidence type="ECO:0000259" key="1">
    <source>
        <dbReference type="Pfam" id="PF01609"/>
    </source>
</evidence>
<sequence length="100" mass="10704">MNAVACTDRYDGGTKISGIEHHLLVDTRGTVLTACVSPAKAGDRDGAAVLFSRAADTFPRLRTCGRTRAIAASPFHAWARETTGINVEVVQRRDGGFRST</sequence>
<dbReference type="InterPro" id="IPR002559">
    <property type="entry name" value="Transposase_11"/>
</dbReference>
<reference evidence="2" key="1">
    <citation type="submission" date="2024-05" db="EMBL/GenBank/DDBJ databases">
        <title>Whole genome shotgun sequence of Streptomyces daghestanicus NBRC 12762.</title>
        <authorList>
            <person name="Komaki H."/>
            <person name="Tamura T."/>
        </authorList>
    </citation>
    <scope>NUCLEOTIDE SEQUENCE</scope>
    <source>
        <strain evidence="2">NBRC 12762</strain>
    </source>
</reference>
<name>A0ABQ3QE63_9ACTN</name>
<evidence type="ECO:0000313" key="2">
    <source>
        <dbReference type="EMBL" id="GHI35556.1"/>
    </source>
</evidence>
<keyword evidence="3" id="KW-1185">Reference proteome</keyword>